<feature type="transmembrane region" description="Helical" evidence="1">
    <location>
        <begin position="89"/>
        <end position="110"/>
    </location>
</feature>
<organism evidence="2 3">
    <name type="scientific">Steroidobacter agaridevorans</name>
    <dbReference type="NCBI Taxonomy" id="2695856"/>
    <lineage>
        <taxon>Bacteria</taxon>
        <taxon>Pseudomonadati</taxon>
        <taxon>Pseudomonadota</taxon>
        <taxon>Gammaproteobacteria</taxon>
        <taxon>Steroidobacterales</taxon>
        <taxon>Steroidobacteraceae</taxon>
        <taxon>Steroidobacter</taxon>
    </lineage>
</organism>
<dbReference type="RefSeq" id="WP_161810620.1">
    <property type="nucleotide sequence ID" value="NZ_BLJN01000001.1"/>
</dbReference>
<evidence type="ECO:0000313" key="2">
    <source>
        <dbReference type="EMBL" id="GFE78763.1"/>
    </source>
</evidence>
<evidence type="ECO:0000313" key="3">
    <source>
        <dbReference type="Proteomes" id="UP000445000"/>
    </source>
</evidence>
<keyword evidence="1" id="KW-0812">Transmembrane</keyword>
<keyword evidence="1" id="KW-0472">Membrane</keyword>
<keyword evidence="3" id="KW-1185">Reference proteome</keyword>
<feature type="transmembrane region" description="Helical" evidence="1">
    <location>
        <begin position="59"/>
        <end position="77"/>
    </location>
</feature>
<sequence length="206" mass="22940">MSVIAPQDVSRSRWLQVGWAFMLLGAMLAAANAVLFMSIDAYGHPGIKSRFIATEIAGWMHTLGGAIAVVLGPWQFLSRVRVRWPRVHVWTGRMYLLAVLSGALGGLYFAPTSVGGNPGVIGFGILAVFWLYTGAQAYGSARRRDFVAHRRWMIRNYSLTFAAVTLRLELGLLQLGGLNFDVAFPIVAWSSWVLNWLVAEMWLRRK</sequence>
<accession>A0A829Y6T6</accession>
<feature type="transmembrane region" description="Helical" evidence="1">
    <location>
        <begin position="20"/>
        <end position="39"/>
    </location>
</feature>
<dbReference type="Pfam" id="PF10067">
    <property type="entry name" value="DUF2306"/>
    <property type="match status" value="1"/>
</dbReference>
<reference evidence="3" key="1">
    <citation type="submission" date="2020-01" db="EMBL/GenBank/DDBJ databases">
        <title>'Steroidobacter agaridevorans' sp. nov., agar-degrading bacteria isolated from rhizosphere soils.</title>
        <authorList>
            <person name="Ikenaga M."/>
            <person name="Kataoka M."/>
            <person name="Murouchi A."/>
            <person name="Katsuragi S."/>
            <person name="Sakai M."/>
        </authorList>
    </citation>
    <scope>NUCLEOTIDE SEQUENCE [LARGE SCALE GENOMIC DNA]</scope>
    <source>
        <strain evidence="3">YU21-B</strain>
    </source>
</reference>
<protein>
    <recommendedName>
        <fullName evidence="4">DUF2306 domain-containing protein</fullName>
    </recommendedName>
</protein>
<dbReference type="EMBL" id="BLJN01000001">
    <property type="protein sequence ID" value="GFE78763.1"/>
    <property type="molecule type" value="Genomic_DNA"/>
</dbReference>
<dbReference type="AlphaFoldDB" id="A0A829Y6T6"/>
<feature type="transmembrane region" description="Helical" evidence="1">
    <location>
        <begin position="156"/>
        <end position="176"/>
    </location>
</feature>
<feature type="transmembrane region" description="Helical" evidence="1">
    <location>
        <begin position="182"/>
        <end position="203"/>
    </location>
</feature>
<proteinExistence type="predicted"/>
<comment type="caution">
    <text evidence="2">The sequence shown here is derived from an EMBL/GenBank/DDBJ whole genome shotgun (WGS) entry which is preliminary data.</text>
</comment>
<gene>
    <name evidence="2" type="ORF">GCM10011487_07630</name>
</gene>
<evidence type="ECO:0000256" key="1">
    <source>
        <dbReference type="SAM" id="Phobius"/>
    </source>
</evidence>
<evidence type="ECO:0008006" key="4">
    <source>
        <dbReference type="Google" id="ProtNLM"/>
    </source>
</evidence>
<dbReference type="InterPro" id="IPR018750">
    <property type="entry name" value="DUF2306_membrane"/>
</dbReference>
<dbReference type="Proteomes" id="UP000445000">
    <property type="component" value="Unassembled WGS sequence"/>
</dbReference>
<feature type="transmembrane region" description="Helical" evidence="1">
    <location>
        <begin position="116"/>
        <end position="135"/>
    </location>
</feature>
<keyword evidence="1" id="KW-1133">Transmembrane helix</keyword>
<name>A0A829Y6T6_9GAMM</name>